<sequence>MATYKNDTSSDTLLFEQFQKFVDMYEQFQIFLDMVEQLKNFLALEPHAMSTSSNKGFASLSKWILDSGATHHMSYLLSQFISLNPNSSKSIVAANGDSMPLACIGLVDTTFVALSDVYYIPSLTMNLAFVGKNCDSGCDVKFAVFNCFIYDQKTQEVVGSGHRQGDLYVLDHFRDIHDTASSSVDFPEATPTVTQPLPMTTQSSPEVAVAPPPNIRPTRIRKSTKKR</sequence>
<feature type="compositionally biased region" description="Polar residues" evidence="1">
    <location>
        <begin position="191"/>
        <end position="205"/>
    </location>
</feature>
<dbReference type="AlphaFoldDB" id="A0A2U1M216"/>
<reference evidence="3 4" key="1">
    <citation type="journal article" date="2018" name="Mol. Plant">
        <title>The genome of Artemisia annua provides insight into the evolution of Asteraceae family and artemisinin biosynthesis.</title>
        <authorList>
            <person name="Shen Q."/>
            <person name="Zhang L."/>
            <person name="Liao Z."/>
            <person name="Wang S."/>
            <person name="Yan T."/>
            <person name="Shi P."/>
            <person name="Liu M."/>
            <person name="Fu X."/>
            <person name="Pan Q."/>
            <person name="Wang Y."/>
            <person name="Lv Z."/>
            <person name="Lu X."/>
            <person name="Zhang F."/>
            <person name="Jiang W."/>
            <person name="Ma Y."/>
            <person name="Chen M."/>
            <person name="Hao X."/>
            <person name="Li L."/>
            <person name="Tang Y."/>
            <person name="Lv G."/>
            <person name="Zhou Y."/>
            <person name="Sun X."/>
            <person name="Brodelius P.E."/>
            <person name="Rose J.K.C."/>
            <person name="Tang K."/>
        </authorList>
    </citation>
    <scope>NUCLEOTIDE SEQUENCE [LARGE SCALE GENOMIC DNA]</scope>
    <source>
        <strain evidence="4">cv. Huhao1</strain>
        <tissue evidence="3">Leaf</tissue>
    </source>
</reference>
<evidence type="ECO:0000256" key="1">
    <source>
        <dbReference type="SAM" id="MobiDB-lite"/>
    </source>
</evidence>
<feature type="region of interest" description="Disordered" evidence="1">
    <location>
        <begin position="184"/>
        <end position="227"/>
    </location>
</feature>
<organism evidence="3 4">
    <name type="scientific">Artemisia annua</name>
    <name type="common">Sweet wormwood</name>
    <dbReference type="NCBI Taxonomy" id="35608"/>
    <lineage>
        <taxon>Eukaryota</taxon>
        <taxon>Viridiplantae</taxon>
        <taxon>Streptophyta</taxon>
        <taxon>Embryophyta</taxon>
        <taxon>Tracheophyta</taxon>
        <taxon>Spermatophyta</taxon>
        <taxon>Magnoliopsida</taxon>
        <taxon>eudicotyledons</taxon>
        <taxon>Gunneridae</taxon>
        <taxon>Pentapetalae</taxon>
        <taxon>asterids</taxon>
        <taxon>campanulids</taxon>
        <taxon>Asterales</taxon>
        <taxon>Asteraceae</taxon>
        <taxon>Asteroideae</taxon>
        <taxon>Anthemideae</taxon>
        <taxon>Artemisiinae</taxon>
        <taxon>Artemisia</taxon>
    </lineage>
</organism>
<evidence type="ECO:0000313" key="4">
    <source>
        <dbReference type="Proteomes" id="UP000245207"/>
    </source>
</evidence>
<proteinExistence type="predicted"/>
<dbReference type="EMBL" id="PKPP01006791">
    <property type="protein sequence ID" value="PWA55306.1"/>
    <property type="molecule type" value="Genomic_DNA"/>
</dbReference>
<name>A0A2U1M216_ARTAN</name>
<dbReference type="Pfam" id="PF22936">
    <property type="entry name" value="Pol_BBD"/>
    <property type="match status" value="1"/>
</dbReference>
<accession>A0A2U1M216</accession>
<dbReference type="InterPro" id="IPR054722">
    <property type="entry name" value="PolX-like_BBD"/>
</dbReference>
<comment type="caution">
    <text evidence="3">The sequence shown here is derived from an EMBL/GenBank/DDBJ whole genome shotgun (WGS) entry which is preliminary data.</text>
</comment>
<gene>
    <name evidence="3" type="ORF">CTI12_AA428570</name>
</gene>
<dbReference type="OrthoDB" id="1706811at2759"/>
<keyword evidence="4" id="KW-1185">Reference proteome</keyword>
<feature type="domain" description="Retrovirus-related Pol polyprotein from transposon TNT 1-94-like beta-barrel" evidence="2">
    <location>
        <begin position="63"/>
        <end position="137"/>
    </location>
</feature>
<feature type="compositionally biased region" description="Basic residues" evidence="1">
    <location>
        <begin position="218"/>
        <end position="227"/>
    </location>
</feature>
<dbReference type="Proteomes" id="UP000245207">
    <property type="component" value="Unassembled WGS sequence"/>
</dbReference>
<evidence type="ECO:0000259" key="2">
    <source>
        <dbReference type="Pfam" id="PF22936"/>
    </source>
</evidence>
<dbReference type="STRING" id="35608.A0A2U1M216"/>
<evidence type="ECO:0000313" key="3">
    <source>
        <dbReference type="EMBL" id="PWA55306.1"/>
    </source>
</evidence>
<protein>
    <recommendedName>
        <fullName evidence="2">Retrovirus-related Pol polyprotein from transposon TNT 1-94-like beta-barrel domain-containing protein</fullName>
    </recommendedName>
</protein>